<feature type="transmembrane region" description="Helical" evidence="2">
    <location>
        <begin position="97"/>
        <end position="121"/>
    </location>
</feature>
<dbReference type="PANTHER" id="PTHR41386:SF1">
    <property type="entry name" value="MEMBRANE PROTEIN"/>
    <property type="match status" value="1"/>
</dbReference>
<dbReference type="RefSeq" id="WP_272750184.1">
    <property type="nucleotide sequence ID" value="NZ_JAQQLF010000001.1"/>
</dbReference>
<protein>
    <submittedName>
        <fullName evidence="3">DUF1003 domain-containing protein</fullName>
    </submittedName>
</protein>
<keyword evidence="2" id="KW-1133">Transmembrane helix</keyword>
<comment type="caution">
    <text evidence="3">The sequence shown here is derived from an EMBL/GenBank/DDBJ whole genome shotgun (WGS) entry which is preliminary data.</text>
</comment>
<evidence type="ECO:0000313" key="3">
    <source>
        <dbReference type="EMBL" id="MDC7715686.1"/>
    </source>
</evidence>
<dbReference type="PANTHER" id="PTHR41386">
    <property type="entry name" value="INTEGRAL MEMBRANE PROTEIN-RELATED"/>
    <property type="match status" value="1"/>
</dbReference>
<gene>
    <name evidence="3" type="ORF">PQU95_00440</name>
</gene>
<reference evidence="3 4" key="1">
    <citation type="submission" date="2023-01" db="EMBL/GenBank/DDBJ databases">
        <title>Novel species of the genus Vogesella isolated from rivers.</title>
        <authorList>
            <person name="Lu H."/>
        </authorList>
    </citation>
    <scope>NUCLEOTIDE SEQUENCE [LARGE SCALE GENOMIC DNA]</scope>
    <source>
        <strain evidence="3 4">DC21W</strain>
    </source>
</reference>
<keyword evidence="4" id="KW-1185">Reference proteome</keyword>
<dbReference type="Proteomes" id="UP001219956">
    <property type="component" value="Unassembled WGS sequence"/>
</dbReference>
<dbReference type="Pfam" id="PF06210">
    <property type="entry name" value="DUF1003"/>
    <property type="match status" value="1"/>
</dbReference>
<organism evidence="3 4">
    <name type="scientific">Vogesella aquatica</name>
    <dbReference type="NCBI Taxonomy" id="2984206"/>
    <lineage>
        <taxon>Bacteria</taxon>
        <taxon>Pseudomonadati</taxon>
        <taxon>Pseudomonadota</taxon>
        <taxon>Betaproteobacteria</taxon>
        <taxon>Neisseriales</taxon>
        <taxon>Chromobacteriaceae</taxon>
        <taxon>Vogesella</taxon>
    </lineage>
</organism>
<keyword evidence="2" id="KW-0472">Membrane</keyword>
<feature type="compositionally biased region" description="Low complexity" evidence="1">
    <location>
        <begin position="178"/>
        <end position="199"/>
    </location>
</feature>
<evidence type="ECO:0000256" key="1">
    <source>
        <dbReference type="SAM" id="MobiDB-lite"/>
    </source>
</evidence>
<dbReference type="InterPro" id="IPR010406">
    <property type="entry name" value="DUF1003"/>
</dbReference>
<evidence type="ECO:0000256" key="2">
    <source>
        <dbReference type="SAM" id="Phobius"/>
    </source>
</evidence>
<evidence type="ECO:0000313" key="4">
    <source>
        <dbReference type="Proteomes" id="UP001219956"/>
    </source>
</evidence>
<feature type="region of interest" description="Disordered" evidence="1">
    <location>
        <begin position="176"/>
        <end position="199"/>
    </location>
</feature>
<keyword evidence="2" id="KW-0812">Transmembrane</keyword>
<dbReference type="EMBL" id="JAQQLF010000001">
    <property type="protein sequence ID" value="MDC7715686.1"/>
    <property type="molecule type" value="Genomic_DNA"/>
</dbReference>
<proteinExistence type="predicted"/>
<accession>A0ABT5IU25</accession>
<feature type="transmembrane region" description="Helical" evidence="2">
    <location>
        <begin position="65"/>
        <end position="85"/>
    </location>
</feature>
<sequence>MNDHGKDIQYLAEHLLHTGVSGLANRELQALMRISRKLQSVRPEQALPDHGPTLGERLADRVAEFGGSWTFIMIFASFLFGWAFINSELLGTKAFDPYPYIFLNLMLSMLAAIQAPIIMMSQNRQTARDRMTMIRDFEVNLKSEAAIDSLHKRMDHLTWEVLSDLDLIKQAQREQLRQANAAAPASPDSAPAQPDAGAN</sequence>
<name>A0ABT5IU25_9NEIS</name>